<dbReference type="AlphaFoldDB" id="A0AA38CUX9"/>
<dbReference type="Gene3D" id="3.60.21.70">
    <property type="entry name" value="PhoD-like phosphatase"/>
    <property type="match status" value="1"/>
</dbReference>
<dbReference type="InterPro" id="IPR029052">
    <property type="entry name" value="Metallo-depent_PP-like"/>
</dbReference>
<organism evidence="3 4">
    <name type="scientific">Taxus chinensis</name>
    <name type="common">Chinese yew</name>
    <name type="synonym">Taxus wallichiana var. chinensis</name>
    <dbReference type="NCBI Taxonomy" id="29808"/>
    <lineage>
        <taxon>Eukaryota</taxon>
        <taxon>Viridiplantae</taxon>
        <taxon>Streptophyta</taxon>
        <taxon>Embryophyta</taxon>
        <taxon>Tracheophyta</taxon>
        <taxon>Spermatophyta</taxon>
        <taxon>Pinopsida</taxon>
        <taxon>Pinidae</taxon>
        <taxon>Conifers II</taxon>
        <taxon>Cupressales</taxon>
        <taxon>Taxaceae</taxon>
        <taxon>Taxus</taxon>
    </lineage>
</organism>
<sequence>MATFKEEPCNSSSENKAEEKAEKEKSDTVHDPQGTMVVSGTKRGHSPAKSDSEQESLSENQMALTNLGDLSLAITTGNGKWQEVKNKKNKKGRTAALELPNLAGELAAVPLSRIAFGSCANQSAPQPIWDAILRFNPQLFIWLGDNIYADNKLPLKVFGKERTIGPWKNTERFFPVSEKEMNLKYNQAKTNPGYAQLRRKMQVIGTWDDHDYGLNDAGKEYPDKAISQKLMLDFLDEALDSPRRKQEGVYASYVFGPVGKKVK</sequence>
<name>A0AA38CUX9_TAXCH</name>
<proteinExistence type="predicted"/>
<feature type="domain" description="PhoD-like phosphatase metallophosphatase" evidence="2">
    <location>
        <begin position="115"/>
        <end position="211"/>
    </location>
</feature>
<dbReference type="Proteomes" id="UP000824469">
    <property type="component" value="Unassembled WGS sequence"/>
</dbReference>
<comment type="caution">
    <text evidence="3">The sequence shown here is derived from an EMBL/GenBank/DDBJ whole genome shotgun (WGS) entry which is preliminary data.</text>
</comment>
<evidence type="ECO:0000313" key="4">
    <source>
        <dbReference type="Proteomes" id="UP000824469"/>
    </source>
</evidence>
<dbReference type="InterPro" id="IPR018946">
    <property type="entry name" value="PhoD-like_MPP"/>
</dbReference>
<feature type="region of interest" description="Disordered" evidence="1">
    <location>
        <begin position="1"/>
        <end position="59"/>
    </location>
</feature>
<feature type="non-terminal residue" evidence="3">
    <location>
        <position position="1"/>
    </location>
</feature>
<dbReference type="CDD" id="cd07389">
    <property type="entry name" value="MPP_PhoD"/>
    <property type="match status" value="1"/>
</dbReference>
<dbReference type="InterPro" id="IPR038607">
    <property type="entry name" value="PhoD-like_sf"/>
</dbReference>
<dbReference type="SUPFAM" id="SSF56300">
    <property type="entry name" value="Metallo-dependent phosphatases"/>
    <property type="match status" value="1"/>
</dbReference>
<dbReference type="Pfam" id="PF09423">
    <property type="entry name" value="PhoD"/>
    <property type="match status" value="1"/>
</dbReference>
<gene>
    <name evidence="3" type="ORF">KI387_014507</name>
</gene>
<evidence type="ECO:0000256" key="1">
    <source>
        <dbReference type="SAM" id="MobiDB-lite"/>
    </source>
</evidence>
<dbReference type="EMBL" id="JAHRHJ020000009">
    <property type="protein sequence ID" value="KAH9302924.1"/>
    <property type="molecule type" value="Genomic_DNA"/>
</dbReference>
<dbReference type="PANTHER" id="PTHR33987:SF1">
    <property type="entry name" value="CALCINEURIN-LIKE METALLO-PHOSPHOESTERASE SUPERFAMILY PROTEIN"/>
    <property type="match status" value="1"/>
</dbReference>
<reference evidence="3 4" key="1">
    <citation type="journal article" date="2021" name="Nat. Plants">
        <title>The Taxus genome provides insights into paclitaxel biosynthesis.</title>
        <authorList>
            <person name="Xiong X."/>
            <person name="Gou J."/>
            <person name="Liao Q."/>
            <person name="Li Y."/>
            <person name="Zhou Q."/>
            <person name="Bi G."/>
            <person name="Li C."/>
            <person name="Du R."/>
            <person name="Wang X."/>
            <person name="Sun T."/>
            <person name="Guo L."/>
            <person name="Liang H."/>
            <person name="Lu P."/>
            <person name="Wu Y."/>
            <person name="Zhang Z."/>
            <person name="Ro D.K."/>
            <person name="Shang Y."/>
            <person name="Huang S."/>
            <person name="Yan J."/>
        </authorList>
    </citation>
    <scope>NUCLEOTIDE SEQUENCE [LARGE SCALE GENOMIC DNA]</scope>
    <source>
        <strain evidence="3">Ta-2019</strain>
    </source>
</reference>
<keyword evidence="4" id="KW-1185">Reference proteome</keyword>
<evidence type="ECO:0000259" key="2">
    <source>
        <dbReference type="Pfam" id="PF09423"/>
    </source>
</evidence>
<evidence type="ECO:0000313" key="3">
    <source>
        <dbReference type="EMBL" id="KAH9302924.1"/>
    </source>
</evidence>
<protein>
    <recommendedName>
        <fullName evidence="2">PhoD-like phosphatase metallophosphatase domain-containing protein</fullName>
    </recommendedName>
</protein>
<feature type="compositionally biased region" description="Basic and acidic residues" evidence="1">
    <location>
        <begin position="15"/>
        <end position="30"/>
    </location>
</feature>
<accession>A0AA38CUX9</accession>
<dbReference type="PANTHER" id="PTHR33987">
    <property type="entry name" value="CALCINEURIN-LIKE METALLO-PHOSPHOESTERASE SUPERFAMILY PROTEIN"/>
    <property type="match status" value="1"/>
</dbReference>